<keyword evidence="1" id="KW-0175">Coiled coil</keyword>
<feature type="domain" description="DOG1" evidence="2">
    <location>
        <begin position="6"/>
        <end position="236"/>
    </location>
</feature>
<dbReference type="OMA" id="TTHHKAY"/>
<evidence type="ECO:0000259" key="2">
    <source>
        <dbReference type="PROSITE" id="PS51806"/>
    </source>
</evidence>
<dbReference type="RefSeq" id="XP_010277052.1">
    <property type="nucleotide sequence ID" value="XM_010278750.1"/>
</dbReference>
<proteinExistence type="predicted"/>
<keyword evidence="3" id="KW-1185">Reference proteome</keyword>
<evidence type="ECO:0000313" key="3">
    <source>
        <dbReference type="Proteomes" id="UP000189703"/>
    </source>
</evidence>
<dbReference type="InParanoid" id="A0A1U8BJ30"/>
<feature type="coiled-coil region" evidence="1">
    <location>
        <begin position="114"/>
        <end position="141"/>
    </location>
</feature>
<dbReference type="GO" id="GO:0043565">
    <property type="term" value="F:sequence-specific DNA binding"/>
    <property type="evidence" value="ECO:0007669"/>
    <property type="project" value="InterPro"/>
</dbReference>
<gene>
    <name evidence="4" type="primary">LOC104611612</name>
</gene>
<dbReference type="GeneID" id="104611612"/>
<dbReference type="OrthoDB" id="1895294at2759"/>
<dbReference type="PROSITE" id="PS51806">
    <property type="entry name" value="DOG1"/>
    <property type="match status" value="1"/>
</dbReference>
<dbReference type="InterPro" id="IPR051886">
    <property type="entry name" value="Seed_Dev/Stress_Resp_Reg"/>
</dbReference>
<dbReference type="AlphaFoldDB" id="A0A1U8BJ30"/>
<dbReference type="KEGG" id="nnu:104611612"/>
<dbReference type="eggNOG" id="ENOG502QRBI">
    <property type="taxonomic scope" value="Eukaryota"/>
</dbReference>
<dbReference type="PANTHER" id="PTHR46354:SF2">
    <property type="entry name" value="PROTEIN DOG1-LIKE 4"/>
    <property type="match status" value="1"/>
</dbReference>
<protein>
    <submittedName>
        <fullName evidence="4">Transcription factor TGA2.3-like</fullName>
    </submittedName>
</protein>
<dbReference type="Proteomes" id="UP000189703">
    <property type="component" value="Unplaced"/>
</dbReference>
<accession>A0A1U8BJ30</accession>
<organism evidence="3 4">
    <name type="scientific">Nelumbo nucifera</name>
    <name type="common">Sacred lotus</name>
    <dbReference type="NCBI Taxonomy" id="4432"/>
    <lineage>
        <taxon>Eukaryota</taxon>
        <taxon>Viridiplantae</taxon>
        <taxon>Streptophyta</taxon>
        <taxon>Embryophyta</taxon>
        <taxon>Tracheophyta</taxon>
        <taxon>Spermatophyta</taxon>
        <taxon>Magnoliopsida</taxon>
        <taxon>Proteales</taxon>
        <taxon>Nelumbonaceae</taxon>
        <taxon>Nelumbo</taxon>
    </lineage>
</organism>
<dbReference type="GO" id="GO:0006351">
    <property type="term" value="P:DNA-templated transcription"/>
    <property type="evidence" value="ECO:0007669"/>
    <property type="project" value="InterPro"/>
</dbReference>
<sequence>MNSQVQGRFSEFYEKWLHQLETNLQELLSVPRDQSHEAKHRALVIKAVTHYKEYYTAKWAAAHEDILGFFCPPWLTPLENAYIWMTDWRPSVAFRLVHSLRHTHVPGPSLEHMSEEQLKRMVELRTRIRSEEQKVEMEMERQQVGLADRRMVELARLATRVRNGEVVGELDGFVDAALKTVLEGLERVMKTADCLRLKALKGVLDVLTPLQCVDFMAATLMLKIQMRRWGEKRELGLGHDNSN</sequence>
<evidence type="ECO:0000256" key="1">
    <source>
        <dbReference type="SAM" id="Coils"/>
    </source>
</evidence>
<dbReference type="InterPro" id="IPR025422">
    <property type="entry name" value="TGA_domain"/>
</dbReference>
<reference evidence="4" key="1">
    <citation type="submission" date="2025-08" db="UniProtKB">
        <authorList>
            <consortium name="RefSeq"/>
        </authorList>
    </citation>
    <scope>IDENTIFICATION</scope>
</reference>
<dbReference type="PANTHER" id="PTHR46354">
    <property type="entry name" value="DOG1 DOMAIN-CONTAINING PROTEIN"/>
    <property type="match status" value="1"/>
</dbReference>
<evidence type="ECO:0000313" key="4">
    <source>
        <dbReference type="RefSeq" id="XP_010277052.1"/>
    </source>
</evidence>
<name>A0A1U8BJ30_NELNU</name>
<dbReference type="Pfam" id="PF14144">
    <property type="entry name" value="DOG1"/>
    <property type="match status" value="1"/>
</dbReference>